<comment type="caution">
    <text evidence="1">The sequence shown here is derived from an EMBL/GenBank/DDBJ whole genome shotgun (WGS) entry which is preliminary data.</text>
</comment>
<keyword evidence="2" id="KW-1185">Reference proteome</keyword>
<gene>
    <name evidence="1" type="ORF">D9756_006947</name>
</gene>
<dbReference type="OrthoDB" id="10547129at2759"/>
<organism evidence="1 2">
    <name type="scientific">Leucocoprinus leucothites</name>
    <dbReference type="NCBI Taxonomy" id="201217"/>
    <lineage>
        <taxon>Eukaryota</taxon>
        <taxon>Fungi</taxon>
        <taxon>Dikarya</taxon>
        <taxon>Basidiomycota</taxon>
        <taxon>Agaricomycotina</taxon>
        <taxon>Agaricomycetes</taxon>
        <taxon>Agaricomycetidae</taxon>
        <taxon>Agaricales</taxon>
        <taxon>Agaricineae</taxon>
        <taxon>Agaricaceae</taxon>
        <taxon>Leucocoprinus</taxon>
    </lineage>
</organism>
<evidence type="ECO:0000313" key="2">
    <source>
        <dbReference type="Proteomes" id="UP000559027"/>
    </source>
</evidence>
<protein>
    <submittedName>
        <fullName evidence="1">Uncharacterized protein</fullName>
    </submittedName>
</protein>
<dbReference type="AlphaFoldDB" id="A0A8H5D6A5"/>
<reference evidence="1 2" key="1">
    <citation type="journal article" date="2020" name="ISME J.">
        <title>Uncovering the hidden diversity of litter-decomposition mechanisms in mushroom-forming fungi.</title>
        <authorList>
            <person name="Floudas D."/>
            <person name="Bentzer J."/>
            <person name="Ahren D."/>
            <person name="Johansson T."/>
            <person name="Persson P."/>
            <person name="Tunlid A."/>
        </authorList>
    </citation>
    <scope>NUCLEOTIDE SEQUENCE [LARGE SCALE GENOMIC DNA]</scope>
    <source>
        <strain evidence="1 2">CBS 146.42</strain>
    </source>
</reference>
<dbReference type="Proteomes" id="UP000559027">
    <property type="component" value="Unassembled WGS sequence"/>
</dbReference>
<sequence>MLNSAQEAAKVICKDDTVITLWSYSCIIRQPLYNILAGTSNLTLHQYEFHAARIKHPTSKCPVSLISAPSPEFFGNSAIREGLQYLPTHIEMIGAKFMAHIWVHSIGQSSSLLVSSGKPRHWSDLEGILGNMANMDQVVFLTTNWEHVTQGIGQKEELKIQEALREPVEEGLIFERLTETGFLSAWGAVQRVICASSGDEAEVRKKMGVQKRIKREEEKKEINEEWRIGQIQPEIDELYAQLNKTEDGRRMCARLKKAAADQDKYMVPLLAQTDRVELEPEEKAILEKKIEEEYLLCLREFRGHFEELRLMGFSIGFNLREFYGLRDPERSKKRRLGLFTRSRPGTVHQHGLIQQSDLPPDP</sequence>
<evidence type="ECO:0000313" key="1">
    <source>
        <dbReference type="EMBL" id="KAF5354285.1"/>
    </source>
</evidence>
<name>A0A8H5D6A5_9AGAR</name>
<dbReference type="EMBL" id="JAACJO010000009">
    <property type="protein sequence ID" value="KAF5354285.1"/>
    <property type="molecule type" value="Genomic_DNA"/>
</dbReference>
<proteinExistence type="predicted"/>
<accession>A0A8H5D6A5</accession>